<dbReference type="PANTHER" id="PTHR43132:SF2">
    <property type="entry name" value="ARSENICAL RESISTANCE OPERON REPRESSOR ARSR-RELATED"/>
    <property type="match status" value="1"/>
</dbReference>
<dbReference type="GO" id="GO:0003677">
    <property type="term" value="F:DNA binding"/>
    <property type="evidence" value="ECO:0007669"/>
    <property type="project" value="UniProtKB-KW"/>
</dbReference>
<dbReference type="PROSITE" id="PS50987">
    <property type="entry name" value="HTH_ARSR_2"/>
    <property type="match status" value="1"/>
</dbReference>
<dbReference type="NCBIfam" id="NF033788">
    <property type="entry name" value="HTH_metalloreg"/>
    <property type="match status" value="1"/>
</dbReference>
<dbReference type="CDD" id="cd00090">
    <property type="entry name" value="HTH_ARSR"/>
    <property type="match status" value="1"/>
</dbReference>
<accession>X1QFE3</accession>
<comment type="caution">
    <text evidence="5">The sequence shown here is derived from an EMBL/GenBank/DDBJ whole genome shotgun (WGS) entry which is preliminary data.</text>
</comment>
<evidence type="ECO:0000259" key="4">
    <source>
        <dbReference type="PROSITE" id="PS50987"/>
    </source>
</evidence>
<sequence>MVAERKQLLFEKQAEIVKAIAHPLRMAIVDFLKDGEQCVCDIAEHVDSERSNVSRHLSVMVNAGVLGYRKEGLKVIYKLKTPCILDFFSCVTTCLKQQAKENEKLLKAL</sequence>
<dbReference type="InterPro" id="IPR036388">
    <property type="entry name" value="WH-like_DNA-bd_sf"/>
</dbReference>
<dbReference type="SUPFAM" id="SSF46785">
    <property type="entry name" value="Winged helix' DNA-binding domain"/>
    <property type="match status" value="1"/>
</dbReference>
<gene>
    <name evidence="5" type="ORF">S06H3_54786</name>
</gene>
<dbReference type="InterPro" id="IPR051011">
    <property type="entry name" value="Metal_resp_trans_reg"/>
</dbReference>
<proteinExistence type="predicted"/>
<evidence type="ECO:0000313" key="5">
    <source>
        <dbReference type="EMBL" id="GAI53531.1"/>
    </source>
</evidence>
<dbReference type="Gene3D" id="1.10.10.10">
    <property type="entry name" value="Winged helix-like DNA-binding domain superfamily/Winged helix DNA-binding domain"/>
    <property type="match status" value="1"/>
</dbReference>
<dbReference type="InterPro" id="IPR036390">
    <property type="entry name" value="WH_DNA-bd_sf"/>
</dbReference>
<protein>
    <recommendedName>
        <fullName evidence="4">HTH arsR-type domain-containing protein</fullName>
    </recommendedName>
</protein>
<dbReference type="InterPro" id="IPR011991">
    <property type="entry name" value="ArsR-like_HTH"/>
</dbReference>
<dbReference type="PANTHER" id="PTHR43132">
    <property type="entry name" value="ARSENICAL RESISTANCE OPERON REPRESSOR ARSR-RELATED"/>
    <property type="match status" value="1"/>
</dbReference>
<dbReference type="Pfam" id="PF01022">
    <property type="entry name" value="HTH_5"/>
    <property type="match status" value="1"/>
</dbReference>
<keyword evidence="2" id="KW-0238">DNA-binding</keyword>
<organism evidence="5">
    <name type="scientific">marine sediment metagenome</name>
    <dbReference type="NCBI Taxonomy" id="412755"/>
    <lineage>
        <taxon>unclassified sequences</taxon>
        <taxon>metagenomes</taxon>
        <taxon>ecological metagenomes</taxon>
    </lineage>
</organism>
<keyword evidence="1" id="KW-0805">Transcription regulation</keyword>
<dbReference type="AlphaFoldDB" id="X1QFE3"/>
<name>X1QFE3_9ZZZZ</name>
<reference evidence="5" key="1">
    <citation type="journal article" date="2014" name="Front. Microbiol.">
        <title>High frequency of phylogenetically diverse reductive dehalogenase-homologous genes in deep subseafloor sedimentary metagenomes.</title>
        <authorList>
            <person name="Kawai M."/>
            <person name="Futagami T."/>
            <person name="Toyoda A."/>
            <person name="Takaki Y."/>
            <person name="Nishi S."/>
            <person name="Hori S."/>
            <person name="Arai W."/>
            <person name="Tsubouchi T."/>
            <person name="Morono Y."/>
            <person name="Uchiyama I."/>
            <person name="Ito T."/>
            <person name="Fujiyama A."/>
            <person name="Inagaki F."/>
            <person name="Takami H."/>
        </authorList>
    </citation>
    <scope>NUCLEOTIDE SEQUENCE</scope>
    <source>
        <strain evidence="5">Expedition CK06-06</strain>
    </source>
</reference>
<feature type="domain" description="HTH arsR-type" evidence="4">
    <location>
        <begin position="5"/>
        <end position="99"/>
    </location>
</feature>
<dbReference type="SMART" id="SM00418">
    <property type="entry name" value="HTH_ARSR"/>
    <property type="match status" value="1"/>
</dbReference>
<keyword evidence="3" id="KW-0804">Transcription</keyword>
<evidence type="ECO:0000256" key="1">
    <source>
        <dbReference type="ARBA" id="ARBA00023015"/>
    </source>
</evidence>
<dbReference type="PRINTS" id="PR00778">
    <property type="entry name" value="HTHARSR"/>
</dbReference>
<evidence type="ECO:0000256" key="3">
    <source>
        <dbReference type="ARBA" id="ARBA00023163"/>
    </source>
</evidence>
<dbReference type="EMBL" id="BARV01035074">
    <property type="protein sequence ID" value="GAI53531.1"/>
    <property type="molecule type" value="Genomic_DNA"/>
</dbReference>
<dbReference type="InterPro" id="IPR001845">
    <property type="entry name" value="HTH_ArsR_DNA-bd_dom"/>
</dbReference>
<dbReference type="GO" id="GO:0003700">
    <property type="term" value="F:DNA-binding transcription factor activity"/>
    <property type="evidence" value="ECO:0007669"/>
    <property type="project" value="InterPro"/>
</dbReference>
<evidence type="ECO:0000256" key="2">
    <source>
        <dbReference type="ARBA" id="ARBA00023125"/>
    </source>
</evidence>